<feature type="compositionally biased region" description="Low complexity" evidence="1">
    <location>
        <begin position="491"/>
        <end position="504"/>
    </location>
</feature>
<feature type="region of interest" description="Disordered" evidence="1">
    <location>
        <begin position="519"/>
        <end position="551"/>
    </location>
</feature>
<feature type="compositionally biased region" description="Low complexity" evidence="1">
    <location>
        <begin position="435"/>
        <end position="470"/>
    </location>
</feature>
<dbReference type="CDD" id="cd00167">
    <property type="entry name" value="SANT"/>
    <property type="match status" value="1"/>
</dbReference>
<accession>A0A7D9CZA9</accession>
<feature type="domain" description="Myb-like" evidence="2">
    <location>
        <begin position="15"/>
        <end position="58"/>
    </location>
</feature>
<dbReference type="PROSITE" id="PS50090">
    <property type="entry name" value="MYB_LIKE"/>
    <property type="match status" value="1"/>
</dbReference>
<feature type="region of interest" description="Disordered" evidence="1">
    <location>
        <begin position="435"/>
        <end position="504"/>
    </location>
</feature>
<keyword evidence="5" id="KW-1185">Reference proteome</keyword>
<dbReference type="InterPro" id="IPR009057">
    <property type="entry name" value="Homeodomain-like_sf"/>
</dbReference>
<sequence>MNSKPSTSIRPSPQSWDPRDDALLVYLKESENMGWKQIANYFSSRTSNACQFRWRRLKSGKLKTYNAESVVTLDPQYLSRVKNFKTGSLLVDDLKARHSRFGRRVVSKLEADRASPGSPSGNLPGVSVSIGASGRTTDAPAASLLADSSSAPSHQEYLMAEKLSATSSEGTAGSMRGTPYNEYSLKQVSPKQVSFPNQFSSSLKQFPSSNQISSLKQISSSNQISASNQLSSSLKRIPSSSLPSSSSLQFSSSLPSSSLPSSSIPSSLSSSLPFPSPCLKQPAFPSSRPQGTFSFSASPLSARRNSHLPSPEGSAVPGSLPPPPIFPRWTPEEDQLVLGRTANKLSFDELCILLPSKTNYQVRSRIQQLDKSRLSIASLTAAEGGVTLPPLKSSRSIISSLASSAPALSASAFDQHISAPHLPLRRLSTSTSPSLYATSCSTPVPRVPRVPTTATAPSSISSSSSSSKISLFRDQPSAGPTQTSISVPATSSTRLPSISSASPSSVLPLYPPFAVSAGPSLSSRTLHSPPPISIAKNRSSGGPSASSVICC</sequence>
<organism evidence="4 5">
    <name type="scientific">Dekkera bruxellensis</name>
    <name type="common">Brettanomyces custersii</name>
    <dbReference type="NCBI Taxonomy" id="5007"/>
    <lineage>
        <taxon>Eukaryota</taxon>
        <taxon>Fungi</taxon>
        <taxon>Dikarya</taxon>
        <taxon>Ascomycota</taxon>
        <taxon>Saccharomycotina</taxon>
        <taxon>Pichiomycetes</taxon>
        <taxon>Pichiales</taxon>
        <taxon>Pichiaceae</taxon>
        <taxon>Brettanomyces</taxon>
    </lineage>
</organism>
<reference evidence="4 5" key="1">
    <citation type="submission" date="2019-07" db="EMBL/GenBank/DDBJ databases">
        <authorList>
            <person name="Friedrich A."/>
            <person name="Schacherer J."/>
        </authorList>
    </citation>
    <scope>NUCLEOTIDE SEQUENCE [LARGE SCALE GENOMIC DNA]</scope>
</reference>
<evidence type="ECO:0000313" key="4">
    <source>
        <dbReference type="EMBL" id="VUG18916.1"/>
    </source>
</evidence>
<dbReference type="SUPFAM" id="SSF46689">
    <property type="entry name" value="Homeodomain-like"/>
    <property type="match status" value="1"/>
</dbReference>
<dbReference type="Pfam" id="PF13921">
    <property type="entry name" value="Myb_DNA-bind_6"/>
    <property type="match status" value="1"/>
</dbReference>
<dbReference type="InterPro" id="IPR001005">
    <property type="entry name" value="SANT/Myb"/>
</dbReference>
<name>A0A7D9CZA9_DEKBR</name>
<dbReference type="SMART" id="SM00717">
    <property type="entry name" value="SANT"/>
    <property type="match status" value="2"/>
</dbReference>
<feature type="domain" description="HTH myb-type" evidence="3">
    <location>
        <begin position="35"/>
        <end position="62"/>
    </location>
</feature>
<evidence type="ECO:0000313" key="5">
    <source>
        <dbReference type="Proteomes" id="UP000478008"/>
    </source>
</evidence>
<dbReference type="Proteomes" id="UP000478008">
    <property type="component" value="Unassembled WGS sequence"/>
</dbReference>
<feature type="compositionally biased region" description="Polar residues" evidence="1">
    <location>
        <begin position="536"/>
        <end position="551"/>
    </location>
</feature>
<proteinExistence type="predicted"/>
<dbReference type="AlphaFoldDB" id="A0A7D9CZA9"/>
<feature type="region of interest" description="Disordered" evidence="1">
    <location>
        <begin position="108"/>
        <end position="132"/>
    </location>
</feature>
<dbReference type="InterPro" id="IPR017930">
    <property type="entry name" value="Myb_dom"/>
</dbReference>
<feature type="compositionally biased region" description="Polar residues" evidence="1">
    <location>
        <begin position="287"/>
        <end position="299"/>
    </location>
</feature>
<evidence type="ECO:0000256" key="1">
    <source>
        <dbReference type="SAM" id="MobiDB-lite"/>
    </source>
</evidence>
<evidence type="ECO:0000259" key="3">
    <source>
        <dbReference type="PROSITE" id="PS51294"/>
    </source>
</evidence>
<feature type="compositionally biased region" description="Polar residues" evidence="1">
    <location>
        <begin position="478"/>
        <end position="490"/>
    </location>
</feature>
<protein>
    <submittedName>
        <fullName evidence="4">DEBR0S4_05688g1_1</fullName>
    </submittedName>
</protein>
<dbReference type="EMBL" id="CABFWN010000004">
    <property type="protein sequence ID" value="VUG18916.1"/>
    <property type="molecule type" value="Genomic_DNA"/>
</dbReference>
<evidence type="ECO:0000259" key="2">
    <source>
        <dbReference type="PROSITE" id="PS50090"/>
    </source>
</evidence>
<dbReference type="PROSITE" id="PS51294">
    <property type="entry name" value="HTH_MYB"/>
    <property type="match status" value="1"/>
</dbReference>
<gene>
    <name evidence="4" type="ORF">DEBR0S4_05688G</name>
</gene>
<feature type="region of interest" description="Disordered" evidence="1">
    <location>
        <begin position="280"/>
        <end position="324"/>
    </location>
</feature>
<dbReference type="Gene3D" id="1.10.10.60">
    <property type="entry name" value="Homeodomain-like"/>
    <property type="match status" value="1"/>
</dbReference>